<dbReference type="AlphaFoldDB" id="A0A445AFN9"/>
<dbReference type="EMBL" id="SDMP01000012">
    <property type="protein sequence ID" value="RYR25212.1"/>
    <property type="molecule type" value="Genomic_DNA"/>
</dbReference>
<accession>A0A445AFN9</accession>
<keyword evidence="4" id="KW-0548">Nucleotidyltransferase</keyword>
<dbReference type="PANTHER" id="PTHR43511">
    <property type="match status" value="1"/>
</dbReference>
<protein>
    <recommendedName>
        <fullName evidence="2">UTP--glucose-1-phosphate uridylyltransferase</fullName>
        <ecNumber evidence="2">2.7.7.9</ecNumber>
    </recommendedName>
</protein>
<dbReference type="InterPro" id="IPR002618">
    <property type="entry name" value="UDPGP_fam"/>
</dbReference>
<dbReference type="Gene3D" id="3.90.550.10">
    <property type="entry name" value="Spore Coat Polysaccharide Biosynthesis Protein SpsA, Chain A"/>
    <property type="match status" value="1"/>
</dbReference>
<organism evidence="6 7">
    <name type="scientific">Arachis hypogaea</name>
    <name type="common">Peanut</name>
    <dbReference type="NCBI Taxonomy" id="3818"/>
    <lineage>
        <taxon>Eukaryota</taxon>
        <taxon>Viridiplantae</taxon>
        <taxon>Streptophyta</taxon>
        <taxon>Embryophyta</taxon>
        <taxon>Tracheophyta</taxon>
        <taxon>Spermatophyta</taxon>
        <taxon>Magnoliopsida</taxon>
        <taxon>eudicotyledons</taxon>
        <taxon>Gunneridae</taxon>
        <taxon>Pentapetalae</taxon>
        <taxon>rosids</taxon>
        <taxon>fabids</taxon>
        <taxon>Fabales</taxon>
        <taxon>Fabaceae</taxon>
        <taxon>Papilionoideae</taxon>
        <taxon>50 kb inversion clade</taxon>
        <taxon>dalbergioids sensu lato</taxon>
        <taxon>Dalbergieae</taxon>
        <taxon>Pterocarpus clade</taxon>
        <taxon>Arachis</taxon>
    </lineage>
</organism>
<dbReference type="InterPro" id="IPR029044">
    <property type="entry name" value="Nucleotide-diphossugar_trans"/>
</dbReference>
<comment type="caution">
    <text evidence="6">The sequence shown here is derived from an EMBL/GenBank/DDBJ whole genome shotgun (WGS) entry which is preliminary data.</text>
</comment>
<evidence type="ECO:0000256" key="2">
    <source>
        <dbReference type="ARBA" id="ARBA00012415"/>
    </source>
</evidence>
<comment type="similarity">
    <text evidence="1">Belongs to the UDPGP type 1 family.</text>
</comment>
<dbReference type="Pfam" id="PF01704">
    <property type="entry name" value="UDPGP"/>
    <property type="match status" value="1"/>
</dbReference>
<name>A0A445AFN9_ARAHY</name>
<comment type="catalytic activity">
    <reaction evidence="5">
        <text>alpha-D-glucose 1-phosphate + UTP + H(+) = UDP-alpha-D-glucose + diphosphate</text>
        <dbReference type="Rhea" id="RHEA:19889"/>
        <dbReference type="ChEBI" id="CHEBI:15378"/>
        <dbReference type="ChEBI" id="CHEBI:33019"/>
        <dbReference type="ChEBI" id="CHEBI:46398"/>
        <dbReference type="ChEBI" id="CHEBI:58601"/>
        <dbReference type="ChEBI" id="CHEBI:58885"/>
        <dbReference type="EC" id="2.7.7.9"/>
    </reaction>
</comment>
<dbReference type="GO" id="GO:0006011">
    <property type="term" value="P:UDP-alpha-D-glucose metabolic process"/>
    <property type="evidence" value="ECO:0007669"/>
    <property type="project" value="InterPro"/>
</dbReference>
<dbReference type="STRING" id="3818.A0A445AFN9"/>
<evidence type="ECO:0000256" key="4">
    <source>
        <dbReference type="ARBA" id="ARBA00022695"/>
    </source>
</evidence>
<reference evidence="6 7" key="1">
    <citation type="submission" date="2019-01" db="EMBL/GenBank/DDBJ databases">
        <title>Sequencing of cultivated peanut Arachis hypogaea provides insights into genome evolution and oil improvement.</title>
        <authorList>
            <person name="Chen X."/>
        </authorList>
    </citation>
    <scope>NUCLEOTIDE SEQUENCE [LARGE SCALE GENOMIC DNA]</scope>
    <source>
        <strain evidence="7">cv. Fuhuasheng</strain>
        <tissue evidence="6">Leaves</tissue>
    </source>
</reference>
<keyword evidence="7" id="KW-1185">Reference proteome</keyword>
<evidence type="ECO:0000256" key="1">
    <source>
        <dbReference type="ARBA" id="ARBA00010401"/>
    </source>
</evidence>
<dbReference type="InterPro" id="IPR016267">
    <property type="entry name" value="UDPGP_trans"/>
</dbReference>
<dbReference type="Proteomes" id="UP000289738">
    <property type="component" value="Chromosome B02"/>
</dbReference>
<dbReference type="SUPFAM" id="SSF53448">
    <property type="entry name" value="Nucleotide-diphospho-sugar transferases"/>
    <property type="match status" value="1"/>
</dbReference>
<sequence length="68" mass="7697">MTTGTLDFLLSQEYILLINEDNVATVIDPNILNHLVTNDIECCMEVTPSNSFHLILTSVIYSYSQIYV</sequence>
<dbReference type="GO" id="GO:0003983">
    <property type="term" value="F:UTP:glucose-1-phosphate uridylyltransferase activity"/>
    <property type="evidence" value="ECO:0007669"/>
    <property type="project" value="UniProtKB-EC"/>
</dbReference>
<evidence type="ECO:0000313" key="7">
    <source>
        <dbReference type="Proteomes" id="UP000289738"/>
    </source>
</evidence>
<proteinExistence type="inferred from homology"/>
<evidence type="ECO:0000313" key="6">
    <source>
        <dbReference type="EMBL" id="RYR25212.1"/>
    </source>
</evidence>
<gene>
    <name evidence="6" type="ORF">Ahy_B02g058867</name>
</gene>
<evidence type="ECO:0000256" key="5">
    <source>
        <dbReference type="ARBA" id="ARBA00048128"/>
    </source>
</evidence>
<dbReference type="EC" id="2.7.7.9" evidence="2"/>
<keyword evidence="3" id="KW-0808">Transferase</keyword>
<evidence type="ECO:0000256" key="3">
    <source>
        <dbReference type="ARBA" id="ARBA00022679"/>
    </source>
</evidence>